<proteinExistence type="predicted"/>
<dbReference type="InterPro" id="IPR011664">
    <property type="entry name" value="Abi_system_AbiD/AbiF-like"/>
</dbReference>
<evidence type="ECO:0000313" key="1">
    <source>
        <dbReference type="EMBL" id="MBA4546019.1"/>
    </source>
</evidence>
<dbReference type="Proteomes" id="UP000531895">
    <property type="component" value="Unassembled WGS sequence"/>
</dbReference>
<name>A0A7W1XFZ9_9ENTE</name>
<organism evidence="1 2">
    <name type="scientific">Enterococcus lactis</name>
    <dbReference type="NCBI Taxonomy" id="357441"/>
    <lineage>
        <taxon>Bacteria</taxon>
        <taxon>Bacillati</taxon>
        <taxon>Bacillota</taxon>
        <taxon>Bacilli</taxon>
        <taxon>Lactobacillales</taxon>
        <taxon>Enterococcaceae</taxon>
        <taxon>Enterococcus</taxon>
    </lineage>
</organism>
<dbReference type="InterPro" id="IPR017034">
    <property type="entry name" value="Abi_system_AbiD/AbiF"/>
</dbReference>
<dbReference type="PIRSF" id="PIRSF034934">
    <property type="entry name" value="AbiF_AbiD"/>
    <property type="match status" value="1"/>
</dbReference>
<accession>A0A7W1XFZ9</accession>
<reference evidence="1 2" key="1">
    <citation type="submission" date="2020-07" db="EMBL/GenBank/DDBJ databases">
        <authorList>
            <person name="Feng H."/>
        </authorList>
    </citation>
    <scope>NUCLEOTIDE SEQUENCE [LARGE SCALE GENOMIC DNA]</scope>
    <source>
        <strain evidence="2">s-7</strain>
    </source>
</reference>
<evidence type="ECO:0000313" key="2">
    <source>
        <dbReference type="Proteomes" id="UP000531895"/>
    </source>
</evidence>
<dbReference type="AlphaFoldDB" id="A0A7W1XFZ9"/>
<protein>
    <submittedName>
        <fullName evidence="1">Abi family protein</fullName>
    </submittedName>
</protein>
<comment type="caution">
    <text evidence="1">The sequence shown here is derived from an EMBL/GenBank/DDBJ whole genome shotgun (WGS) entry which is preliminary data.</text>
</comment>
<dbReference type="Pfam" id="PF07751">
    <property type="entry name" value="Abi_2"/>
    <property type="match status" value="1"/>
</dbReference>
<gene>
    <name evidence="1" type="ORF">H1Z91_06635</name>
</gene>
<dbReference type="EMBL" id="JACEIT010000008">
    <property type="protein sequence ID" value="MBA4546019.1"/>
    <property type="molecule type" value="Genomic_DNA"/>
</dbReference>
<dbReference type="RefSeq" id="WP_156272102.1">
    <property type="nucleotide sequence ID" value="NZ_BNJW01000011.1"/>
</dbReference>
<sequence>MKNFENLHKQLTILNNRGVIIPNYQRAKQYLLTNNYYNIINGYSKYFMSNQNNYLPGTTFDEITHLYYFDKEIKHALFRAITEAENHIKSILSYRFAEVYNNKPYAYLDINCYDNSKTLELGWLISRLTKIINSNKKSKENNSIKHYVKKYNDVPIWVLIDYLDFGEMNTLIKNLPVFLQNNIAKNICSFVSENIHMTTPFTPEIMISFTENTRQIRNICAHNNRLLDSKCKSDIKYYRDLHSIYGISKNSQRNNTYNVFLCLQCFLSKIQYAQLHNTIRKRISTLDNRLNTIDINTILKSLGFPNDWHINTPTLKQN</sequence>